<evidence type="ECO:0000256" key="5">
    <source>
        <dbReference type="ARBA" id="ARBA00023141"/>
    </source>
</evidence>
<evidence type="ECO:0000313" key="13">
    <source>
        <dbReference type="EMBL" id="KAB8134741.1"/>
    </source>
</evidence>
<dbReference type="GO" id="GO:0005737">
    <property type="term" value="C:cytoplasm"/>
    <property type="evidence" value="ECO:0007669"/>
    <property type="project" value="TreeGrafter"/>
</dbReference>
<name>A0A7C8L6Z7_9BACI</name>
<dbReference type="RefSeq" id="WP_153403472.1">
    <property type="nucleotide sequence ID" value="NZ_ML762430.1"/>
</dbReference>
<evidence type="ECO:0000256" key="9">
    <source>
        <dbReference type="PIRSR" id="PIRSR001500-2"/>
    </source>
</evidence>
<evidence type="ECO:0000256" key="7">
    <source>
        <dbReference type="ARBA" id="ARBA00023239"/>
    </source>
</evidence>
<dbReference type="AlphaFoldDB" id="A0A7C8L6Z7"/>
<dbReference type="PANTHER" id="PTHR21022">
    <property type="entry name" value="PREPHENATE DEHYDRATASE P PROTEIN"/>
    <property type="match status" value="1"/>
</dbReference>
<dbReference type="PROSITE" id="PS51671">
    <property type="entry name" value="ACT"/>
    <property type="match status" value="1"/>
</dbReference>
<dbReference type="PANTHER" id="PTHR21022:SF19">
    <property type="entry name" value="PREPHENATE DEHYDRATASE-RELATED"/>
    <property type="match status" value="1"/>
</dbReference>
<evidence type="ECO:0000313" key="14">
    <source>
        <dbReference type="Proteomes" id="UP000480246"/>
    </source>
</evidence>
<dbReference type="UniPathway" id="UPA00121">
    <property type="reaction ID" value="UER00345"/>
</dbReference>
<comment type="pathway">
    <text evidence="1 10">Amino-acid biosynthesis; L-phenylalanine biosynthesis; phenylpyruvate from prephenate: step 1/1.</text>
</comment>
<dbReference type="InterPro" id="IPR018528">
    <property type="entry name" value="Preph_deHydtase_CS"/>
</dbReference>
<dbReference type="CDD" id="cd04905">
    <property type="entry name" value="ACT_CM-PDT"/>
    <property type="match status" value="1"/>
</dbReference>
<dbReference type="Pfam" id="PF00800">
    <property type="entry name" value="PDT"/>
    <property type="match status" value="1"/>
</dbReference>
<evidence type="ECO:0000256" key="10">
    <source>
        <dbReference type="RuleBase" id="RU361254"/>
    </source>
</evidence>
<dbReference type="Gene3D" id="3.40.190.10">
    <property type="entry name" value="Periplasmic binding protein-like II"/>
    <property type="match status" value="2"/>
</dbReference>
<dbReference type="EC" id="4.2.1.51" evidence="2 10"/>
<evidence type="ECO:0000256" key="2">
    <source>
        <dbReference type="ARBA" id="ARBA00013147"/>
    </source>
</evidence>
<dbReference type="Pfam" id="PF01842">
    <property type="entry name" value="ACT"/>
    <property type="match status" value="1"/>
</dbReference>
<evidence type="ECO:0000256" key="3">
    <source>
        <dbReference type="ARBA" id="ARBA00021872"/>
    </source>
</evidence>
<dbReference type="FunFam" id="3.30.70.260:FF:000012">
    <property type="entry name" value="Prephenate dehydratase"/>
    <property type="match status" value="1"/>
</dbReference>
<keyword evidence="4 10" id="KW-0028">Amino-acid biosynthesis</keyword>
<comment type="catalytic activity">
    <reaction evidence="8 10">
        <text>prephenate + H(+) = 3-phenylpyruvate + CO2 + H2O</text>
        <dbReference type="Rhea" id="RHEA:21648"/>
        <dbReference type="ChEBI" id="CHEBI:15377"/>
        <dbReference type="ChEBI" id="CHEBI:15378"/>
        <dbReference type="ChEBI" id="CHEBI:16526"/>
        <dbReference type="ChEBI" id="CHEBI:18005"/>
        <dbReference type="ChEBI" id="CHEBI:29934"/>
        <dbReference type="EC" id="4.2.1.51"/>
    </reaction>
</comment>
<dbReference type="NCBIfam" id="NF008865">
    <property type="entry name" value="PRK11898.1"/>
    <property type="match status" value="1"/>
</dbReference>
<evidence type="ECO:0000259" key="11">
    <source>
        <dbReference type="PROSITE" id="PS51171"/>
    </source>
</evidence>
<comment type="caution">
    <text evidence="13">The sequence shown here is derived from an EMBL/GenBank/DDBJ whole genome shotgun (WGS) entry which is preliminary data.</text>
</comment>
<evidence type="ECO:0000256" key="6">
    <source>
        <dbReference type="ARBA" id="ARBA00023222"/>
    </source>
</evidence>
<dbReference type="FunFam" id="3.40.190.10:FF:000034">
    <property type="entry name" value="Chorismate mutase/prephenate dehydratase"/>
    <property type="match status" value="1"/>
</dbReference>
<dbReference type="InterPro" id="IPR045865">
    <property type="entry name" value="ACT-like_dom_sf"/>
</dbReference>
<dbReference type="SUPFAM" id="SSF53850">
    <property type="entry name" value="Periplasmic binding protein-like II"/>
    <property type="match status" value="1"/>
</dbReference>
<keyword evidence="14" id="KW-1185">Reference proteome</keyword>
<dbReference type="PROSITE" id="PS00857">
    <property type="entry name" value="PREPHENATE_DEHYDR_1"/>
    <property type="match status" value="1"/>
</dbReference>
<dbReference type="CDD" id="cd13633">
    <property type="entry name" value="PBP2_Sa-PDT_like"/>
    <property type="match status" value="1"/>
</dbReference>
<dbReference type="PIRSF" id="PIRSF001500">
    <property type="entry name" value="Chor_mut_pdt_Ppr"/>
    <property type="match status" value="1"/>
</dbReference>
<dbReference type="PROSITE" id="PS00858">
    <property type="entry name" value="PREPHENATE_DEHYDR_2"/>
    <property type="match status" value="1"/>
</dbReference>
<dbReference type="FunFam" id="3.40.190.10:FF:000064">
    <property type="entry name" value="Prephenate dehydratase"/>
    <property type="match status" value="1"/>
</dbReference>
<dbReference type="SUPFAM" id="SSF55021">
    <property type="entry name" value="ACT-like"/>
    <property type="match status" value="1"/>
</dbReference>
<reference evidence="13 14" key="1">
    <citation type="submission" date="2019-10" db="EMBL/GenBank/DDBJ databases">
        <title>Gracilibacillus sp. nov. isolated from rice seeds.</title>
        <authorList>
            <person name="He S."/>
        </authorList>
    </citation>
    <scope>NUCLEOTIDE SEQUENCE [LARGE SCALE GENOMIC DNA]</scope>
    <source>
        <strain evidence="13 14">TD8</strain>
    </source>
</reference>
<gene>
    <name evidence="10 13" type="primary">pheA</name>
    <name evidence="13" type="ORF">F9U64_11435</name>
</gene>
<proteinExistence type="predicted"/>
<dbReference type="InterPro" id="IPR001086">
    <property type="entry name" value="Preph_deHydtase"/>
</dbReference>
<dbReference type="GO" id="GO:0009094">
    <property type="term" value="P:L-phenylalanine biosynthetic process"/>
    <property type="evidence" value="ECO:0007669"/>
    <property type="project" value="UniProtKB-UniPathway"/>
</dbReference>
<feature type="domain" description="ACT" evidence="12">
    <location>
        <begin position="204"/>
        <end position="281"/>
    </location>
</feature>
<dbReference type="Proteomes" id="UP000480246">
    <property type="component" value="Unassembled WGS sequence"/>
</dbReference>
<feature type="domain" description="Prephenate dehydratase" evidence="11">
    <location>
        <begin position="4"/>
        <end position="185"/>
    </location>
</feature>
<dbReference type="OrthoDB" id="9802281at2"/>
<dbReference type="InterPro" id="IPR002912">
    <property type="entry name" value="ACT_dom"/>
</dbReference>
<dbReference type="InterPro" id="IPR008242">
    <property type="entry name" value="Chor_mutase/pphenate_deHydtase"/>
</dbReference>
<dbReference type="PROSITE" id="PS51171">
    <property type="entry name" value="PREPHENATE_DEHYDR_3"/>
    <property type="match status" value="1"/>
</dbReference>
<keyword evidence="6 10" id="KW-0584">Phenylalanine biosynthesis</keyword>
<keyword evidence="7 10" id="KW-0456">Lyase</keyword>
<evidence type="ECO:0000256" key="4">
    <source>
        <dbReference type="ARBA" id="ARBA00022605"/>
    </source>
</evidence>
<organism evidence="13 14">
    <name type="scientific">Gracilibacillus oryzae</name>
    <dbReference type="NCBI Taxonomy" id="1672701"/>
    <lineage>
        <taxon>Bacteria</taxon>
        <taxon>Bacillati</taxon>
        <taxon>Bacillota</taxon>
        <taxon>Bacilli</taxon>
        <taxon>Bacillales</taxon>
        <taxon>Bacillaceae</taxon>
        <taxon>Gracilibacillus</taxon>
    </lineage>
</organism>
<accession>A0A7C8L6Z7</accession>
<evidence type="ECO:0000259" key="12">
    <source>
        <dbReference type="PROSITE" id="PS51671"/>
    </source>
</evidence>
<feature type="site" description="Essential for prephenate dehydratase activity" evidence="9">
    <location>
        <position position="178"/>
    </location>
</feature>
<dbReference type="EMBL" id="WEID01000054">
    <property type="protein sequence ID" value="KAB8134741.1"/>
    <property type="molecule type" value="Genomic_DNA"/>
</dbReference>
<dbReference type="GO" id="GO:0004664">
    <property type="term" value="F:prephenate dehydratase activity"/>
    <property type="evidence" value="ECO:0007669"/>
    <property type="project" value="UniProtKB-UniRule"/>
</dbReference>
<dbReference type="Gene3D" id="3.30.70.260">
    <property type="match status" value="1"/>
</dbReference>
<protein>
    <recommendedName>
        <fullName evidence="3 10">Prephenate dehydratase</fullName>
        <shortName evidence="10">PDT</shortName>
        <ecNumber evidence="2 10">4.2.1.51</ecNumber>
    </recommendedName>
</protein>
<evidence type="ECO:0000256" key="8">
    <source>
        <dbReference type="ARBA" id="ARBA00047848"/>
    </source>
</evidence>
<sequence length="294" mass="32631">MSETIGYLGPKGTFTKIAVDSMFNGEVKKGFTNIPECIDAVRNEEIDYAVVPLENTIEGTVNITLDYLIQAENVKIVSEVIVPIRQHLMVHSDNAEEPLDQLDVIYSHPHAIAQCHAFLRNQLPNVKAQSMTSTAAAAEYVSKHPEEKVAAIANHLAAKEYDLPIVKKDIHDFDNNHTRFVVLHKEDTALTSNKLEEKGYKTTITVSLPSDRPGALHQVLSAFAWRNLNLSKIESRPMKTGLGNYYFLIDIEQKLDEVLIPNAIAEMESLGCSVDILGSYPYYLHSGNGVTLAV</sequence>
<keyword evidence="5 10" id="KW-0057">Aromatic amino acid biosynthesis</keyword>
<evidence type="ECO:0000256" key="1">
    <source>
        <dbReference type="ARBA" id="ARBA00004741"/>
    </source>
</evidence>